<dbReference type="AlphaFoldDB" id="A0A1G2DEZ6"/>
<organism evidence="1 2">
    <name type="scientific">Candidatus Lloydbacteria bacterium RIFCSPLOWO2_01_FULL_50_20</name>
    <dbReference type="NCBI Taxonomy" id="1798665"/>
    <lineage>
        <taxon>Bacteria</taxon>
        <taxon>Candidatus Lloydiibacteriota</taxon>
    </lineage>
</organism>
<dbReference type="EMBL" id="MHLP01000038">
    <property type="protein sequence ID" value="OGZ11358.1"/>
    <property type="molecule type" value="Genomic_DNA"/>
</dbReference>
<dbReference type="Proteomes" id="UP000178534">
    <property type="component" value="Unassembled WGS sequence"/>
</dbReference>
<dbReference type="STRING" id="1798665.A2942_04050"/>
<reference evidence="1 2" key="1">
    <citation type="journal article" date="2016" name="Nat. Commun.">
        <title>Thousands of microbial genomes shed light on interconnected biogeochemical processes in an aquifer system.</title>
        <authorList>
            <person name="Anantharaman K."/>
            <person name="Brown C.T."/>
            <person name="Hug L.A."/>
            <person name="Sharon I."/>
            <person name="Castelle C.J."/>
            <person name="Probst A.J."/>
            <person name="Thomas B.C."/>
            <person name="Singh A."/>
            <person name="Wilkins M.J."/>
            <person name="Karaoz U."/>
            <person name="Brodie E.L."/>
            <person name="Williams K.H."/>
            <person name="Hubbard S.S."/>
            <person name="Banfield J.F."/>
        </authorList>
    </citation>
    <scope>NUCLEOTIDE SEQUENCE [LARGE SCALE GENOMIC DNA]</scope>
</reference>
<protein>
    <submittedName>
        <fullName evidence="1">Uncharacterized protein</fullName>
    </submittedName>
</protein>
<accession>A0A1G2DEZ6</accession>
<comment type="caution">
    <text evidence="1">The sequence shown here is derived from an EMBL/GenBank/DDBJ whole genome shotgun (WGS) entry which is preliminary data.</text>
</comment>
<name>A0A1G2DEZ6_9BACT</name>
<evidence type="ECO:0000313" key="2">
    <source>
        <dbReference type="Proteomes" id="UP000178534"/>
    </source>
</evidence>
<sequence length="98" mass="11571">MRTHFNEESPYVARKENDAQTILGLRNEMQLLLAQSSPDHESIIDWINDYSEEFSELTRDEPQLYEEYASARKNDTEQGIFLKGLREKLKELKQKNAH</sequence>
<proteinExistence type="predicted"/>
<evidence type="ECO:0000313" key="1">
    <source>
        <dbReference type="EMBL" id="OGZ11358.1"/>
    </source>
</evidence>
<gene>
    <name evidence="1" type="ORF">A2942_04050</name>
</gene>